<reference evidence="5" key="1">
    <citation type="submission" date="2017-11" db="EMBL/GenBank/DDBJ databases">
        <title>Genome sequence of Pantoea sp. MSR2.</title>
        <authorList>
            <person name="Nascimento F.X."/>
        </authorList>
    </citation>
    <scope>NUCLEOTIDE SEQUENCE [LARGE SCALE GENOMIC DNA]</scope>
    <source>
        <strain evidence="5">MSR2</strain>
        <plasmid evidence="5">pmsr2b</plasmid>
    </source>
</reference>
<name>A0AAP9H9T0_9GAMM</name>
<dbReference type="InterPro" id="IPR051405">
    <property type="entry name" value="phD/YefM_antitoxin"/>
</dbReference>
<evidence type="ECO:0000256" key="2">
    <source>
        <dbReference type="RuleBase" id="RU362080"/>
    </source>
</evidence>
<dbReference type="PANTHER" id="PTHR33713:SF6">
    <property type="entry name" value="ANTITOXIN YEFM"/>
    <property type="match status" value="1"/>
</dbReference>
<dbReference type="RefSeq" id="WP_208726827.1">
    <property type="nucleotide sequence ID" value="NZ_CP024638.1"/>
</dbReference>
<keyword evidence="6" id="KW-1185">Reference proteome</keyword>
<dbReference type="InterPro" id="IPR006442">
    <property type="entry name" value="Antitoxin_Phd/YefM"/>
</dbReference>
<dbReference type="Pfam" id="PF02604">
    <property type="entry name" value="PhdYeFM_antitox"/>
    <property type="match status" value="1"/>
</dbReference>
<dbReference type="EMBL" id="CP024638">
    <property type="protein sequence ID" value="QGR09440.1"/>
    <property type="molecule type" value="Genomic_DNA"/>
</dbReference>
<dbReference type="Gene3D" id="3.40.1620.10">
    <property type="entry name" value="YefM-like domain"/>
    <property type="match status" value="1"/>
</dbReference>
<protein>
    <recommendedName>
        <fullName evidence="2">Antitoxin</fullName>
    </recommendedName>
</protein>
<comment type="similarity">
    <text evidence="1 2">Belongs to the phD/YefM antitoxin family.</text>
</comment>
<dbReference type="SUPFAM" id="SSF143120">
    <property type="entry name" value="YefM-like"/>
    <property type="match status" value="1"/>
</dbReference>
<dbReference type="Proteomes" id="UP001171299">
    <property type="component" value="Unassembled WGS sequence"/>
</dbReference>
<organism evidence="4 5">
    <name type="scientific">Pantoea phytobeneficialis</name>
    <dbReference type="NCBI Taxonomy" id="2052056"/>
    <lineage>
        <taxon>Bacteria</taxon>
        <taxon>Pseudomonadati</taxon>
        <taxon>Pseudomonadota</taxon>
        <taxon>Gammaproteobacteria</taxon>
        <taxon>Enterobacterales</taxon>
        <taxon>Erwiniaceae</taxon>
        <taxon>Pantoea</taxon>
    </lineage>
</organism>
<geneLocation type="plasmid" evidence="4">
    <name>pMSR2B</name>
</geneLocation>
<dbReference type="EMBL" id="JAUOOM010000011">
    <property type="protein sequence ID" value="MDO6407513.1"/>
    <property type="molecule type" value="Genomic_DNA"/>
</dbReference>
<dbReference type="KEGG" id="ppho:CTZ24_23485"/>
<sequence>MHTLTFTEARNHFADTMQRVSDNAEPVRILRRDAPDVVMIDAEEYDAMIETLYLFSNPANAAHLNASLDELDKGDLVEIDV</sequence>
<dbReference type="Gene3D" id="6.10.250.330">
    <property type="match status" value="1"/>
</dbReference>
<evidence type="ECO:0000313" key="3">
    <source>
        <dbReference type="EMBL" id="MDO6407513.1"/>
    </source>
</evidence>
<evidence type="ECO:0000313" key="4">
    <source>
        <dbReference type="EMBL" id="QGR09440.1"/>
    </source>
</evidence>
<evidence type="ECO:0000313" key="6">
    <source>
        <dbReference type="Proteomes" id="UP001171299"/>
    </source>
</evidence>
<dbReference type="AlphaFoldDB" id="A0AAP9H9T0"/>
<proteinExistence type="inferred from homology"/>
<comment type="function">
    <text evidence="2">Antitoxin component of a type II toxin-antitoxin (TA) system.</text>
</comment>
<evidence type="ECO:0000256" key="1">
    <source>
        <dbReference type="ARBA" id="ARBA00009981"/>
    </source>
</evidence>
<dbReference type="NCBIfam" id="TIGR01552">
    <property type="entry name" value="phd_fam"/>
    <property type="match status" value="1"/>
</dbReference>
<geneLocation type="plasmid" evidence="5">
    <name>pmsr2b</name>
</geneLocation>
<evidence type="ECO:0000313" key="5">
    <source>
        <dbReference type="Proteomes" id="UP000424872"/>
    </source>
</evidence>
<dbReference type="Proteomes" id="UP000424872">
    <property type="component" value="Plasmid pMSR2B"/>
</dbReference>
<dbReference type="PANTHER" id="PTHR33713">
    <property type="entry name" value="ANTITOXIN YAFN-RELATED"/>
    <property type="match status" value="1"/>
</dbReference>
<reference evidence="3" key="3">
    <citation type="submission" date="2023-07" db="EMBL/GenBank/DDBJ databases">
        <title>The extreme plant-growth-promoting properties of Pantoea phytobeneficialis PF55 revealed by functional and genomic analysis.</title>
        <authorList>
            <person name="Nascimento F.X."/>
            <person name="Marcio R.J."/>
        </authorList>
    </citation>
    <scope>NUCLEOTIDE SEQUENCE</scope>
    <source>
        <strain evidence="3">PF55</strain>
    </source>
</reference>
<keyword evidence="4" id="KW-0614">Plasmid</keyword>
<gene>
    <name evidence="4" type="ORF">CTZ24_23485</name>
    <name evidence="3" type="ORF">Q3404_13105</name>
</gene>
<dbReference type="InterPro" id="IPR036165">
    <property type="entry name" value="YefM-like_sf"/>
</dbReference>
<accession>A0AAP9H9T0</accession>
<reference evidence="4" key="2">
    <citation type="journal article" date="2020" name="Environ. Microbiol.">
        <title>The extreme plant-growth-promoting properties of Pantoea phytobeneficialis MSR2 revealed by functional and genomic analysis.</title>
        <authorList>
            <person name="Nascimento F.X."/>
            <person name="Hernandez A.G."/>
            <person name="Glick B.R."/>
            <person name="Rossi M.J."/>
        </authorList>
    </citation>
    <scope>NUCLEOTIDE SEQUENCE</scope>
    <source>
        <strain evidence="4">MSR2</strain>
    </source>
</reference>